<organism evidence="3 4">
    <name type="scientific">Peribacillus simplex</name>
    <dbReference type="NCBI Taxonomy" id="1478"/>
    <lineage>
        <taxon>Bacteria</taxon>
        <taxon>Bacillati</taxon>
        <taxon>Bacillota</taxon>
        <taxon>Bacilli</taxon>
        <taxon>Bacillales</taxon>
        <taxon>Bacillaceae</taxon>
        <taxon>Peribacillus</taxon>
    </lineage>
</organism>
<gene>
    <name evidence="3" type="ORF">SRABI133_01552</name>
</gene>
<dbReference type="InterPro" id="IPR006528">
    <property type="entry name" value="Phage_head_morphogenesis_dom"/>
</dbReference>
<evidence type="ECO:0000313" key="3">
    <source>
        <dbReference type="EMBL" id="CAH0186292.1"/>
    </source>
</evidence>
<protein>
    <submittedName>
        <fullName evidence="3">NAD(+)--arginine ADP-ribosyltransferase EFV</fullName>
        <ecNumber evidence="3">2.4.2.31</ecNumber>
    </submittedName>
</protein>
<dbReference type="Pfam" id="PF04233">
    <property type="entry name" value="Phage_Mu_F"/>
    <property type="match status" value="1"/>
</dbReference>
<sequence length="337" mass="38896">MNQNDIDKKLDQMVEKAENDIDVVFAKRLKALMNQTAEMYRKYSENGALSRTELYKYNRFKKEMQFIAEEINEDYKGLYKDIQALLQEQYLENLLQSGFLYEYESQSKMNYAIPSVSTINQAILNPIAKLTLSALLNTHRNEIIRKINIEIGQALQAGEDYATLAERLEKVLGFSSVKAKRVARTEAGRVQSISRMDSASHAQKYAKLTKTWNATLDNEVRSSHRILDDQEADEEGFFHFKGAKAQGPHLFGIASMDINCRCSVLYLVNGKRPELRRSRNFEDASYQQKLANRIYKYMEVGLTHKQAEMKAKNEVNPPSLVISYQSYDQWRNKLKGN</sequence>
<feature type="domain" description="Phage head morphogenesis" evidence="2">
    <location>
        <begin position="146"/>
        <end position="264"/>
    </location>
</feature>
<evidence type="ECO:0000313" key="4">
    <source>
        <dbReference type="Proteomes" id="UP000789326"/>
    </source>
</evidence>
<feature type="coiled-coil region" evidence="1">
    <location>
        <begin position="26"/>
        <end position="88"/>
    </location>
</feature>
<comment type="caution">
    <text evidence="3">The sequence shown here is derived from an EMBL/GenBank/DDBJ whole genome shotgun (WGS) entry which is preliminary data.</text>
</comment>
<evidence type="ECO:0000259" key="2">
    <source>
        <dbReference type="Pfam" id="PF04233"/>
    </source>
</evidence>
<dbReference type="AlphaFoldDB" id="A0A9W4KTM2"/>
<reference evidence="3" key="1">
    <citation type="submission" date="2021-11" db="EMBL/GenBank/DDBJ databases">
        <authorList>
            <person name="Bulgarelli D."/>
        </authorList>
    </citation>
    <scope>NUCLEOTIDE SEQUENCE</scope>
    <source>
        <strain evidence="3">Bi133</strain>
    </source>
</reference>
<name>A0A9W4KTM2_9BACI</name>
<dbReference type="Proteomes" id="UP000789326">
    <property type="component" value="Unassembled WGS sequence"/>
</dbReference>
<dbReference type="RefSeq" id="WP_230301431.1">
    <property type="nucleotide sequence ID" value="NZ_CAKKMG010000014.1"/>
</dbReference>
<keyword evidence="1" id="KW-0175">Coiled coil</keyword>
<keyword evidence="3" id="KW-0328">Glycosyltransferase</keyword>
<proteinExistence type="predicted"/>
<dbReference type="GO" id="GO:0106274">
    <property type="term" value="F:NAD+-protein-arginine ADP-ribosyltransferase activity"/>
    <property type="evidence" value="ECO:0007669"/>
    <property type="project" value="UniProtKB-EC"/>
</dbReference>
<dbReference type="EMBL" id="CAKKMG010000014">
    <property type="protein sequence ID" value="CAH0186292.1"/>
    <property type="molecule type" value="Genomic_DNA"/>
</dbReference>
<dbReference type="EC" id="2.4.2.31" evidence="3"/>
<accession>A0A9W4KTM2</accession>
<evidence type="ECO:0000256" key="1">
    <source>
        <dbReference type="SAM" id="Coils"/>
    </source>
</evidence>
<keyword evidence="3" id="KW-0808">Transferase</keyword>